<reference evidence="1" key="1">
    <citation type="submission" date="2022-10" db="EMBL/GenBank/DDBJ databases">
        <title>Description of microaerobic benzene degrading bacteria.</title>
        <authorList>
            <person name="Bedics A."/>
            <person name="Tancsics A."/>
            <person name="Banerjee S."/>
        </authorList>
    </citation>
    <scope>NUCLEOTIDE SEQUENCE</scope>
    <source>
        <strain evidence="1">D2M1</strain>
    </source>
</reference>
<gene>
    <name evidence="1" type="ORF">OIN59_07475</name>
</gene>
<protein>
    <submittedName>
        <fullName evidence="1">Uncharacterized protein</fullName>
    </submittedName>
</protein>
<name>A0ABT5RUC2_9BURK</name>
<sequence>MQQPSPPPPLIALLGAPHTGAEALAQALQQQITPGSVHITLHHPHLASPLPAQHTRSDAVALTLLMGLDQPCPAEERDAQEAFDTQLRAALAAAAAPYRVVYGVGEQRIRNALIAIQKVAPKAYSTGARAAWDAENTPRATRLRAWNCEKCSDPTCEHRLFTALVEQRDAAPPPGFTPDRA</sequence>
<keyword evidence="2" id="KW-1185">Reference proteome</keyword>
<comment type="caution">
    <text evidence="1">The sequence shown here is derived from an EMBL/GenBank/DDBJ whole genome shotgun (WGS) entry which is preliminary data.</text>
</comment>
<proteinExistence type="predicted"/>
<evidence type="ECO:0000313" key="2">
    <source>
        <dbReference type="Proteomes" id="UP001148932"/>
    </source>
</evidence>
<dbReference type="Proteomes" id="UP001148932">
    <property type="component" value="Unassembled WGS sequence"/>
</dbReference>
<accession>A0ABT5RUC2</accession>
<dbReference type="RefSeq" id="WP_274108767.1">
    <property type="nucleotide sequence ID" value="NZ_JAPCKI010000003.1"/>
</dbReference>
<evidence type="ECO:0000313" key="1">
    <source>
        <dbReference type="EMBL" id="MDD2177271.1"/>
    </source>
</evidence>
<organism evidence="1 2">
    <name type="scientific">Acidovorax benzenivorans</name>
    <dbReference type="NCBI Taxonomy" id="2987520"/>
    <lineage>
        <taxon>Bacteria</taxon>
        <taxon>Pseudomonadati</taxon>
        <taxon>Pseudomonadota</taxon>
        <taxon>Betaproteobacteria</taxon>
        <taxon>Burkholderiales</taxon>
        <taxon>Comamonadaceae</taxon>
        <taxon>Acidovorax</taxon>
    </lineage>
</organism>
<dbReference type="EMBL" id="JAPCKI010000003">
    <property type="protein sequence ID" value="MDD2177271.1"/>
    <property type="molecule type" value="Genomic_DNA"/>
</dbReference>